<evidence type="ECO:0000313" key="2">
    <source>
        <dbReference type="EMBL" id="TGO20413.1"/>
    </source>
</evidence>
<accession>A0A4Z1FC99</accession>
<feature type="transmembrane region" description="Helical" evidence="1">
    <location>
        <begin position="55"/>
        <end position="75"/>
    </location>
</feature>
<comment type="caution">
    <text evidence="2">The sequence shown here is derived from an EMBL/GenBank/DDBJ whole genome shotgun (WGS) entry which is preliminary data.</text>
</comment>
<dbReference type="EMBL" id="PQXI01000296">
    <property type="protein sequence ID" value="TGO20413.1"/>
    <property type="molecule type" value="Genomic_DNA"/>
</dbReference>
<sequence>MASLNNMQAVALNNSEKEDSRNNIANIDDDNMPAMTNAEYIAELKQRIINLEQQFNQMNFALFLGFFALLTVYVLNAKTYQEFWTF</sequence>
<keyword evidence="1" id="KW-0812">Transmembrane</keyword>
<evidence type="ECO:0000313" key="3">
    <source>
        <dbReference type="Proteomes" id="UP000297910"/>
    </source>
</evidence>
<dbReference type="AlphaFoldDB" id="A0A4Z1FC99"/>
<dbReference type="CDD" id="cd14653">
    <property type="entry name" value="ZIP_Gal4p-like"/>
    <property type="match status" value="1"/>
</dbReference>
<keyword evidence="3" id="KW-1185">Reference proteome</keyword>
<dbReference type="Proteomes" id="UP000297910">
    <property type="component" value="Unassembled WGS sequence"/>
</dbReference>
<gene>
    <name evidence="2" type="ORF">BPAE_0297g00020</name>
</gene>
<reference evidence="2 3" key="1">
    <citation type="submission" date="2017-12" db="EMBL/GenBank/DDBJ databases">
        <title>Comparative genomics of Botrytis spp.</title>
        <authorList>
            <person name="Valero-Jimenez C.A."/>
            <person name="Tapia P."/>
            <person name="Veloso J."/>
            <person name="Silva-Moreno E."/>
            <person name="Staats M."/>
            <person name="Valdes J.H."/>
            <person name="Van Kan J.A.L."/>
        </authorList>
    </citation>
    <scope>NUCLEOTIDE SEQUENCE [LARGE SCALE GENOMIC DNA]</scope>
    <source>
        <strain evidence="2 3">Bp0003</strain>
    </source>
</reference>
<organism evidence="2 3">
    <name type="scientific">Botrytis paeoniae</name>
    <dbReference type="NCBI Taxonomy" id="278948"/>
    <lineage>
        <taxon>Eukaryota</taxon>
        <taxon>Fungi</taxon>
        <taxon>Dikarya</taxon>
        <taxon>Ascomycota</taxon>
        <taxon>Pezizomycotina</taxon>
        <taxon>Leotiomycetes</taxon>
        <taxon>Helotiales</taxon>
        <taxon>Sclerotiniaceae</taxon>
        <taxon>Botrytis</taxon>
    </lineage>
</organism>
<proteinExistence type="predicted"/>
<evidence type="ECO:0000256" key="1">
    <source>
        <dbReference type="SAM" id="Phobius"/>
    </source>
</evidence>
<name>A0A4Z1FC99_9HELO</name>
<keyword evidence="1" id="KW-1133">Transmembrane helix</keyword>
<keyword evidence="1" id="KW-0472">Membrane</keyword>
<protein>
    <submittedName>
        <fullName evidence="2">Uncharacterized protein</fullName>
    </submittedName>
</protein>